<organism evidence="1">
    <name type="scientific">Anguilla anguilla</name>
    <name type="common">European freshwater eel</name>
    <name type="synonym">Muraena anguilla</name>
    <dbReference type="NCBI Taxonomy" id="7936"/>
    <lineage>
        <taxon>Eukaryota</taxon>
        <taxon>Metazoa</taxon>
        <taxon>Chordata</taxon>
        <taxon>Craniata</taxon>
        <taxon>Vertebrata</taxon>
        <taxon>Euteleostomi</taxon>
        <taxon>Actinopterygii</taxon>
        <taxon>Neopterygii</taxon>
        <taxon>Teleostei</taxon>
        <taxon>Anguilliformes</taxon>
        <taxon>Anguillidae</taxon>
        <taxon>Anguilla</taxon>
    </lineage>
</organism>
<dbReference type="AlphaFoldDB" id="A0A0E9UE51"/>
<proteinExistence type="predicted"/>
<sequence length="59" mass="6639">MDHLATFNENVCSFIFFKNFTAPIANGFNIFNSKEGLPEDPEGSVSYRPISLLNVDKKI</sequence>
<reference evidence="1" key="2">
    <citation type="journal article" date="2015" name="Fish Shellfish Immunol.">
        <title>Early steps in the European eel (Anguilla anguilla)-Vibrio vulnificus interaction in the gills: Role of the RtxA13 toxin.</title>
        <authorList>
            <person name="Callol A."/>
            <person name="Pajuelo D."/>
            <person name="Ebbesson L."/>
            <person name="Teles M."/>
            <person name="MacKenzie S."/>
            <person name="Amaro C."/>
        </authorList>
    </citation>
    <scope>NUCLEOTIDE SEQUENCE</scope>
</reference>
<accession>A0A0E9UE51</accession>
<reference evidence="1" key="1">
    <citation type="submission" date="2014-11" db="EMBL/GenBank/DDBJ databases">
        <authorList>
            <person name="Amaro Gonzalez C."/>
        </authorList>
    </citation>
    <scope>NUCLEOTIDE SEQUENCE</scope>
</reference>
<evidence type="ECO:0000313" key="1">
    <source>
        <dbReference type="EMBL" id="JAH64139.1"/>
    </source>
</evidence>
<name>A0A0E9UE51_ANGAN</name>
<dbReference type="EMBL" id="GBXM01044438">
    <property type="protein sequence ID" value="JAH64139.1"/>
    <property type="molecule type" value="Transcribed_RNA"/>
</dbReference>
<protein>
    <submittedName>
        <fullName evidence="1">Uncharacterized protein</fullName>
    </submittedName>
</protein>